<evidence type="ECO:0000313" key="5">
    <source>
        <dbReference type="Proteomes" id="UP001606210"/>
    </source>
</evidence>
<evidence type="ECO:0000256" key="2">
    <source>
        <dbReference type="SAM" id="SignalP"/>
    </source>
</evidence>
<sequence>MKLPAAALLLALAATGAQAACSRELRIGVSSLGYAAYQQDGQMRGIIPDLVAALAQRSGCRLRLALRPRARVMLEFEQGQLDIVTSSIRTPERDRFGHFLPYAYAELDLLLLNETLPRTMRDLSQRPEFKLGLVRGVRLGDVLTDWVEPMLASKQAEYSPDFENLAAKLSAGRIQAALIPSIIHTKMRRDGLLPVQATAVDLTDAPPETIGLYVNRKNVPDADLQLLQRHVEALRREGQVQQVYARHIGEADARRLFRSEPAAR</sequence>
<evidence type="ECO:0000259" key="3">
    <source>
        <dbReference type="SMART" id="SM00062"/>
    </source>
</evidence>
<comment type="caution">
    <text evidence="4">The sequence shown here is derived from an EMBL/GenBank/DDBJ whole genome shotgun (WGS) entry which is preliminary data.</text>
</comment>
<accession>A0ABW7F8J8</accession>
<keyword evidence="5" id="KW-1185">Reference proteome</keyword>
<dbReference type="SUPFAM" id="SSF53850">
    <property type="entry name" value="Periplasmic binding protein-like II"/>
    <property type="match status" value="1"/>
</dbReference>
<name>A0ABW7F8J8_9BURK</name>
<reference evidence="4 5" key="1">
    <citation type="submission" date="2024-08" db="EMBL/GenBank/DDBJ databases">
        <authorList>
            <person name="Lu H."/>
        </authorList>
    </citation>
    <scope>NUCLEOTIDE SEQUENCE [LARGE SCALE GENOMIC DNA]</scope>
    <source>
        <strain evidence="4 5">LYH14W</strain>
    </source>
</reference>
<protein>
    <submittedName>
        <fullName evidence="4">Substrate-binding periplasmic protein</fullName>
    </submittedName>
</protein>
<evidence type="ECO:0000256" key="1">
    <source>
        <dbReference type="ARBA" id="ARBA00022729"/>
    </source>
</evidence>
<gene>
    <name evidence="4" type="ORF">ACG00Y_19980</name>
</gene>
<dbReference type="InterPro" id="IPR001638">
    <property type="entry name" value="Solute-binding_3/MltF_N"/>
</dbReference>
<dbReference type="RefSeq" id="WP_394481882.1">
    <property type="nucleotide sequence ID" value="NZ_JBIGHV010000007.1"/>
</dbReference>
<keyword evidence="1 2" id="KW-0732">Signal</keyword>
<dbReference type="Gene3D" id="3.40.190.10">
    <property type="entry name" value="Periplasmic binding protein-like II"/>
    <property type="match status" value="2"/>
</dbReference>
<feature type="signal peptide" evidence="2">
    <location>
        <begin position="1"/>
        <end position="19"/>
    </location>
</feature>
<dbReference type="SMART" id="SM00062">
    <property type="entry name" value="PBPb"/>
    <property type="match status" value="1"/>
</dbReference>
<dbReference type="Proteomes" id="UP001606210">
    <property type="component" value="Unassembled WGS sequence"/>
</dbReference>
<dbReference type="PANTHER" id="PTHR35936">
    <property type="entry name" value="MEMBRANE-BOUND LYTIC MUREIN TRANSGLYCOSYLASE F"/>
    <property type="match status" value="1"/>
</dbReference>
<proteinExistence type="predicted"/>
<feature type="chain" id="PRO_5046166558" evidence="2">
    <location>
        <begin position="20"/>
        <end position="264"/>
    </location>
</feature>
<evidence type="ECO:0000313" key="4">
    <source>
        <dbReference type="EMBL" id="MFG6432211.1"/>
    </source>
</evidence>
<dbReference type="Pfam" id="PF00497">
    <property type="entry name" value="SBP_bac_3"/>
    <property type="match status" value="1"/>
</dbReference>
<dbReference type="PANTHER" id="PTHR35936:SF38">
    <property type="entry name" value="GLUTAMINE-BINDING PERIPLASMIC PROTEIN"/>
    <property type="match status" value="1"/>
</dbReference>
<organism evidence="4 5">
    <name type="scientific">Pelomonas parva</name>
    <dbReference type="NCBI Taxonomy" id="3299032"/>
    <lineage>
        <taxon>Bacteria</taxon>
        <taxon>Pseudomonadati</taxon>
        <taxon>Pseudomonadota</taxon>
        <taxon>Betaproteobacteria</taxon>
        <taxon>Burkholderiales</taxon>
        <taxon>Sphaerotilaceae</taxon>
        <taxon>Roseateles</taxon>
    </lineage>
</organism>
<dbReference type="EMBL" id="JBIGHV010000007">
    <property type="protein sequence ID" value="MFG6432211.1"/>
    <property type="molecule type" value="Genomic_DNA"/>
</dbReference>
<feature type="domain" description="Solute-binding protein family 3/N-terminal" evidence="3">
    <location>
        <begin position="24"/>
        <end position="251"/>
    </location>
</feature>